<feature type="transmembrane region" description="Helical" evidence="11">
    <location>
        <begin position="287"/>
        <end position="304"/>
    </location>
</feature>
<keyword evidence="14" id="KW-1185">Reference proteome</keyword>
<evidence type="ECO:0000256" key="11">
    <source>
        <dbReference type="SAM" id="Phobius"/>
    </source>
</evidence>
<dbReference type="Proteomes" id="UP000694389">
    <property type="component" value="Unassembled WGS sequence"/>
</dbReference>
<feature type="transmembrane region" description="Helical" evidence="11">
    <location>
        <begin position="198"/>
        <end position="220"/>
    </location>
</feature>
<keyword evidence="3 9" id="KW-0812">Transmembrane</keyword>
<evidence type="ECO:0000256" key="4">
    <source>
        <dbReference type="ARBA" id="ARBA00022989"/>
    </source>
</evidence>
<dbReference type="GO" id="GO:0019722">
    <property type="term" value="P:calcium-mediated signaling"/>
    <property type="evidence" value="ECO:0007669"/>
    <property type="project" value="TreeGrafter"/>
</dbReference>
<name>A0A8C4DC70_DICLA</name>
<sequence length="402" mass="45944">MLTVETPVVYQTHPQQRNQPSKYRTSTNRKYKHISLQQPKLHKRPRFTPMAVTINMPDFEGNLTDYIYTDYDTYCEQTVQQTSKFLMALYIFIFLLGVAGNGLMITVLLRRRHLLRITEIYLLHLAVADLMLLFTLPFVVVENASGWLFGNSLCKLTGLVKSLSLICGSFLLACIGCDRYFAIVHAITSMQSRRRRTVHITCTFLWLVCLALSVPNVVFLTVKEENKTTLTCSFHQYDIHANNWVLTLRVLDHVCFFLPLAIMSYCYTAVVVTLFKSHKSQDKQGAIRLALLITLVFCFCWLPYNITLLIKTLADLKVTIVNNCDSYDQLLTAFYVTKSLGLSHCCLNPFLYAFVGVRFRNELIQLLCKLGCGRVCMPFIRVWGHSRPSFSDGATTTSTVVM</sequence>
<dbReference type="GO" id="GO:0060326">
    <property type="term" value="P:cell chemotaxis"/>
    <property type="evidence" value="ECO:0007669"/>
    <property type="project" value="TreeGrafter"/>
</dbReference>
<dbReference type="SUPFAM" id="SSF81321">
    <property type="entry name" value="Family A G protein-coupled receptor-like"/>
    <property type="match status" value="1"/>
</dbReference>
<evidence type="ECO:0000256" key="6">
    <source>
        <dbReference type="ARBA" id="ARBA00023136"/>
    </source>
</evidence>
<evidence type="ECO:0000256" key="7">
    <source>
        <dbReference type="ARBA" id="ARBA00023170"/>
    </source>
</evidence>
<reference evidence="13" key="1">
    <citation type="submission" date="2025-08" db="UniProtKB">
        <authorList>
            <consortium name="Ensembl"/>
        </authorList>
    </citation>
    <scope>IDENTIFICATION</scope>
</reference>
<dbReference type="Ensembl" id="ENSDLAT00005002328.2">
    <property type="protein sequence ID" value="ENSDLAP00005002247.2"/>
    <property type="gene ID" value="ENSDLAG00005001009.2"/>
</dbReference>
<feature type="region of interest" description="Disordered" evidence="10">
    <location>
        <begin position="1"/>
        <end position="27"/>
    </location>
</feature>
<keyword evidence="2" id="KW-1003">Cell membrane</keyword>
<keyword evidence="7 9" id="KW-0675">Receptor</keyword>
<dbReference type="PRINTS" id="PR00657">
    <property type="entry name" value="CCCHEMOKINER"/>
</dbReference>
<dbReference type="InterPro" id="IPR017452">
    <property type="entry name" value="GPCR_Rhodpsn_7TM"/>
</dbReference>
<feature type="compositionally biased region" description="Polar residues" evidence="10">
    <location>
        <begin position="12"/>
        <end position="26"/>
    </location>
</feature>
<dbReference type="GO" id="GO:0006955">
    <property type="term" value="P:immune response"/>
    <property type="evidence" value="ECO:0007669"/>
    <property type="project" value="TreeGrafter"/>
</dbReference>
<keyword evidence="4 11" id="KW-1133">Transmembrane helix</keyword>
<evidence type="ECO:0000256" key="9">
    <source>
        <dbReference type="RuleBase" id="RU000688"/>
    </source>
</evidence>
<dbReference type="GO" id="GO:0019957">
    <property type="term" value="F:C-C chemokine binding"/>
    <property type="evidence" value="ECO:0007669"/>
    <property type="project" value="TreeGrafter"/>
</dbReference>
<dbReference type="PROSITE" id="PS50262">
    <property type="entry name" value="G_PROTEIN_RECEP_F1_2"/>
    <property type="match status" value="1"/>
</dbReference>
<keyword evidence="5 9" id="KW-0297">G-protein coupled receptor</keyword>
<feature type="transmembrane region" description="Helical" evidence="11">
    <location>
        <begin position="85"/>
        <end position="109"/>
    </location>
</feature>
<dbReference type="Gene3D" id="1.20.1070.10">
    <property type="entry name" value="Rhodopsin 7-helix transmembrane proteins"/>
    <property type="match status" value="1"/>
</dbReference>
<comment type="subcellular location">
    <subcellularLocation>
        <location evidence="1">Cell membrane</location>
        <topology evidence="1">Multi-pass membrane protein</topology>
    </subcellularLocation>
</comment>
<dbReference type="PANTHER" id="PTHR10489:SF618">
    <property type="entry name" value="C-X-C CHEMOKINE RECEPTOR TYPE 5"/>
    <property type="match status" value="1"/>
</dbReference>
<dbReference type="GO" id="GO:0016493">
    <property type="term" value="F:C-C chemokine receptor activity"/>
    <property type="evidence" value="ECO:0007669"/>
    <property type="project" value="TreeGrafter"/>
</dbReference>
<dbReference type="InterPro" id="IPR050119">
    <property type="entry name" value="CCR1-9-like"/>
</dbReference>
<dbReference type="GO" id="GO:0007204">
    <property type="term" value="P:positive regulation of cytosolic calcium ion concentration"/>
    <property type="evidence" value="ECO:0007669"/>
    <property type="project" value="TreeGrafter"/>
</dbReference>
<dbReference type="PRINTS" id="PR00237">
    <property type="entry name" value="GPCRRHODOPSN"/>
</dbReference>
<dbReference type="GeneTree" id="ENSGT01050000244848"/>
<dbReference type="InterPro" id="IPR000276">
    <property type="entry name" value="GPCR_Rhodpsn"/>
</dbReference>
<organism evidence="13 14">
    <name type="scientific">Dicentrarchus labrax</name>
    <name type="common">European seabass</name>
    <name type="synonym">Morone labrax</name>
    <dbReference type="NCBI Taxonomy" id="13489"/>
    <lineage>
        <taxon>Eukaryota</taxon>
        <taxon>Metazoa</taxon>
        <taxon>Chordata</taxon>
        <taxon>Craniata</taxon>
        <taxon>Vertebrata</taxon>
        <taxon>Euteleostomi</taxon>
        <taxon>Actinopterygii</taxon>
        <taxon>Neopterygii</taxon>
        <taxon>Teleostei</taxon>
        <taxon>Neoteleostei</taxon>
        <taxon>Acanthomorphata</taxon>
        <taxon>Eupercaria</taxon>
        <taxon>Moronidae</taxon>
        <taxon>Dicentrarchus</taxon>
    </lineage>
</organism>
<feature type="transmembrane region" description="Helical" evidence="11">
    <location>
        <begin position="121"/>
        <end position="139"/>
    </location>
</feature>
<accession>A0A8C4DC70</accession>
<evidence type="ECO:0000313" key="13">
    <source>
        <dbReference type="Ensembl" id="ENSDLAP00005002247.2"/>
    </source>
</evidence>
<reference evidence="13" key="2">
    <citation type="submission" date="2025-09" db="UniProtKB">
        <authorList>
            <consortium name="Ensembl"/>
        </authorList>
    </citation>
    <scope>IDENTIFICATION</scope>
</reference>
<evidence type="ECO:0000256" key="3">
    <source>
        <dbReference type="ARBA" id="ARBA00022692"/>
    </source>
</evidence>
<proteinExistence type="inferred from homology"/>
<dbReference type="GO" id="GO:0009897">
    <property type="term" value="C:external side of plasma membrane"/>
    <property type="evidence" value="ECO:0007669"/>
    <property type="project" value="TreeGrafter"/>
</dbReference>
<protein>
    <submittedName>
        <fullName evidence="13">Chemokine (C-X-C motif) receptor 5</fullName>
    </submittedName>
</protein>
<dbReference type="InterPro" id="IPR000355">
    <property type="entry name" value="Chemokine_rcpt"/>
</dbReference>
<feature type="transmembrane region" description="Helical" evidence="11">
    <location>
        <begin position="159"/>
        <end position="177"/>
    </location>
</feature>
<evidence type="ECO:0000256" key="8">
    <source>
        <dbReference type="ARBA" id="ARBA00023224"/>
    </source>
</evidence>
<dbReference type="AlphaFoldDB" id="A0A8C4DC70"/>
<keyword evidence="8 9" id="KW-0807">Transducer</keyword>
<comment type="similarity">
    <text evidence="9">Belongs to the G-protein coupled receptor 1 family.</text>
</comment>
<dbReference type="PANTHER" id="PTHR10489">
    <property type="entry name" value="CELL ADHESION MOLECULE"/>
    <property type="match status" value="1"/>
</dbReference>
<feature type="transmembrane region" description="Helical" evidence="11">
    <location>
        <begin position="256"/>
        <end position="275"/>
    </location>
</feature>
<feature type="domain" description="G-protein coupled receptors family 1 profile" evidence="12">
    <location>
        <begin position="100"/>
        <end position="352"/>
    </location>
</feature>
<evidence type="ECO:0000259" key="12">
    <source>
        <dbReference type="PROSITE" id="PS50262"/>
    </source>
</evidence>
<dbReference type="Pfam" id="PF00001">
    <property type="entry name" value="7tm_1"/>
    <property type="match status" value="1"/>
</dbReference>
<dbReference type="PROSITE" id="PS00237">
    <property type="entry name" value="G_PROTEIN_RECEP_F1_1"/>
    <property type="match status" value="1"/>
</dbReference>
<evidence type="ECO:0000256" key="10">
    <source>
        <dbReference type="SAM" id="MobiDB-lite"/>
    </source>
</evidence>
<keyword evidence="6 11" id="KW-0472">Membrane</keyword>
<evidence type="ECO:0000313" key="14">
    <source>
        <dbReference type="Proteomes" id="UP000694389"/>
    </source>
</evidence>
<evidence type="ECO:0000256" key="1">
    <source>
        <dbReference type="ARBA" id="ARBA00004651"/>
    </source>
</evidence>
<evidence type="ECO:0000256" key="2">
    <source>
        <dbReference type="ARBA" id="ARBA00022475"/>
    </source>
</evidence>
<evidence type="ECO:0000256" key="5">
    <source>
        <dbReference type="ARBA" id="ARBA00023040"/>
    </source>
</evidence>